<organism evidence="1 2">
    <name type="scientific">Holotrichia oblita</name>
    <name type="common">Chafer beetle</name>
    <dbReference type="NCBI Taxonomy" id="644536"/>
    <lineage>
        <taxon>Eukaryota</taxon>
        <taxon>Metazoa</taxon>
        <taxon>Ecdysozoa</taxon>
        <taxon>Arthropoda</taxon>
        <taxon>Hexapoda</taxon>
        <taxon>Insecta</taxon>
        <taxon>Pterygota</taxon>
        <taxon>Neoptera</taxon>
        <taxon>Endopterygota</taxon>
        <taxon>Coleoptera</taxon>
        <taxon>Polyphaga</taxon>
        <taxon>Scarabaeiformia</taxon>
        <taxon>Scarabaeidae</taxon>
        <taxon>Melolonthinae</taxon>
        <taxon>Holotrichia</taxon>
    </lineage>
</organism>
<comment type="caution">
    <text evidence="1">The sequence shown here is derived from an EMBL/GenBank/DDBJ whole genome shotgun (WGS) entry which is preliminary data.</text>
</comment>
<protein>
    <submittedName>
        <fullName evidence="1">Fkbp-type peptidyl-prolyl cis-trans isomerase fkpa</fullName>
    </submittedName>
</protein>
<keyword evidence="1" id="KW-0413">Isomerase</keyword>
<name>A0ACB9SZV3_HOLOL</name>
<dbReference type="EMBL" id="CM043020">
    <property type="protein sequence ID" value="KAI4460076.1"/>
    <property type="molecule type" value="Genomic_DNA"/>
</dbReference>
<proteinExistence type="predicted"/>
<evidence type="ECO:0000313" key="2">
    <source>
        <dbReference type="Proteomes" id="UP001056778"/>
    </source>
</evidence>
<keyword evidence="2" id="KW-1185">Reference proteome</keyword>
<gene>
    <name evidence="1" type="ORF">MML48_6g00020823</name>
</gene>
<sequence length="347" mass="38370">MEPQRRYSQTVKKAFHISMAALDESTSDDSPTQVICSYDDRNYLLCTLEKGKTTQVALDLNYEVGDKISFATNGKAHVHLTGYLLEEQFGLGEDGEEEEDVEEDDEAVVESAIGTKRQKKDSPNSPDLILGEDSEDSSSDEQDELIQETKKVMENGIASKKQKKKQEKAKETQQKSPVQQSKNEKQTRGKLKGDKTPAKNEKQEKTPVKGDKTPAKGESKKTPAKSPKQEGGSPQKKTIEGGVIIEDVRVGNGPLAKPGKFVKVYYEGRFKNNNKMFDSTTKGPGFEFRLGRQEVIKGWDVGLAGMKVGGKRRIICPPNMAYGQKGSPPTIPPNSTLVFEVELKNVK</sequence>
<dbReference type="Proteomes" id="UP001056778">
    <property type="component" value="Chromosome 6"/>
</dbReference>
<evidence type="ECO:0000313" key="1">
    <source>
        <dbReference type="EMBL" id="KAI4460076.1"/>
    </source>
</evidence>
<accession>A0ACB9SZV3</accession>
<reference evidence="1" key="1">
    <citation type="submission" date="2022-04" db="EMBL/GenBank/DDBJ databases">
        <title>Chromosome-scale genome assembly of Holotrichia oblita Faldermann.</title>
        <authorList>
            <person name="Rongchong L."/>
        </authorList>
    </citation>
    <scope>NUCLEOTIDE SEQUENCE</scope>
    <source>
        <strain evidence="1">81SQS9</strain>
    </source>
</reference>